<protein>
    <submittedName>
        <fullName evidence="1">Uncharacterized protein</fullName>
    </submittedName>
</protein>
<evidence type="ECO:0000313" key="2">
    <source>
        <dbReference type="Proteomes" id="UP000537890"/>
    </source>
</evidence>
<dbReference type="Proteomes" id="UP000537890">
    <property type="component" value="Unassembled WGS sequence"/>
</dbReference>
<accession>A0A7Z0MP41</accession>
<dbReference type="AlphaFoldDB" id="A0A7Z0MP41"/>
<reference evidence="1 2" key="1">
    <citation type="submission" date="2020-05" db="EMBL/GenBank/DDBJ databases">
        <title>Horizontal transmission and recombination maintain forever young bacterial symbiont genomes.</title>
        <authorList>
            <person name="Russell S.L."/>
            <person name="Pepper-Tunick E."/>
            <person name="Svedberg J."/>
            <person name="Byrne A."/>
            <person name="Ruelas Castillo J."/>
            <person name="Vollmers C."/>
            <person name="Beinart R.A."/>
            <person name="Corbett-Detig R."/>
        </authorList>
    </citation>
    <scope>NUCLEOTIDE SEQUENCE [LARGE SCALE GENOMIC DNA]</scope>
    <source>
        <strain evidence="1">4727-3</strain>
    </source>
</reference>
<dbReference type="InterPro" id="IPR011013">
    <property type="entry name" value="Gal_mutarotase_sf_dom"/>
</dbReference>
<dbReference type="GO" id="GO:0003824">
    <property type="term" value="F:catalytic activity"/>
    <property type="evidence" value="ECO:0007669"/>
    <property type="project" value="InterPro"/>
</dbReference>
<organism evidence="1 2">
    <name type="scientific">Candidatus Methanofishera endochildressiae</name>
    <dbReference type="NCBI Taxonomy" id="2738884"/>
    <lineage>
        <taxon>Bacteria</taxon>
        <taxon>Pseudomonadati</taxon>
        <taxon>Pseudomonadota</taxon>
        <taxon>Gammaproteobacteria</taxon>
        <taxon>Candidatus Methanofishera</taxon>
    </lineage>
</organism>
<dbReference type="Gene3D" id="2.70.98.10">
    <property type="match status" value="1"/>
</dbReference>
<dbReference type="GO" id="GO:0005975">
    <property type="term" value="P:carbohydrate metabolic process"/>
    <property type="evidence" value="ECO:0007669"/>
    <property type="project" value="InterPro"/>
</dbReference>
<dbReference type="InterPro" id="IPR014718">
    <property type="entry name" value="GH-type_carb-bd"/>
</dbReference>
<sequence length="53" mass="5815">MLVRFLSFKPVNQTEDFMFISGNAYFAEGKASKGGVPICWPWFGAAPNGQEGD</sequence>
<dbReference type="SUPFAM" id="SSF74650">
    <property type="entry name" value="Galactose mutarotase-like"/>
    <property type="match status" value="1"/>
</dbReference>
<dbReference type="EMBL" id="JACCHS010000115">
    <property type="protein sequence ID" value="NYT47280.1"/>
    <property type="molecule type" value="Genomic_DNA"/>
</dbReference>
<proteinExistence type="predicted"/>
<comment type="caution">
    <text evidence="1">The sequence shown here is derived from an EMBL/GenBank/DDBJ whole genome shotgun (WGS) entry which is preliminary data.</text>
</comment>
<name>A0A7Z0MP41_9GAMM</name>
<evidence type="ECO:0000313" key="1">
    <source>
        <dbReference type="EMBL" id="NYT47280.1"/>
    </source>
</evidence>
<gene>
    <name evidence="1" type="ORF">H0A75_06570</name>
</gene>
<dbReference type="GO" id="GO:0030246">
    <property type="term" value="F:carbohydrate binding"/>
    <property type="evidence" value="ECO:0007669"/>
    <property type="project" value="InterPro"/>
</dbReference>